<proteinExistence type="predicted"/>
<organism evidence="1 2">
    <name type="scientific">Discina gigas</name>
    <dbReference type="NCBI Taxonomy" id="1032678"/>
    <lineage>
        <taxon>Eukaryota</taxon>
        <taxon>Fungi</taxon>
        <taxon>Dikarya</taxon>
        <taxon>Ascomycota</taxon>
        <taxon>Pezizomycotina</taxon>
        <taxon>Pezizomycetes</taxon>
        <taxon>Pezizales</taxon>
        <taxon>Discinaceae</taxon>
        <taxon>Discina</taxon>
    </lineage>
</organism>
<name>A0ABR3G3G7_9PEZI</name>
<sequence>LNTSTRMALPPTASEGDSTAFIPIIYQRRADGTVMRDNLGSPIPVKPTLPPQIPTHTSAIPILTGTALEEAWDLPYDSRIHNRPKTPGNSMTLNDQAYSAYLQGLTPREIWDGSFCGPADDKHQEKRNVRPMRMTHGRFDVFSSA</sequence>
<dbReference type="Proteomes" id="UP001447188">
    <property type="component" value="Unassembled WGS sequence"/>
</dbReference>
<feature type="non-terminal residue" evidence="1">
    <location>
        <position position="145"/>
    </location>
</feature>
<reference evidence="1 2" key="1">
    <citation type="submission" date="2024-02" db="EMBL/GenBank/DDBJ databases">
        <title>Discinaceae phylogenomics.</title>
        <authorList>
            <person name="Dirks A.C."/>
            <person name="James T.Y."/>
        </authorList>
    </citation>
    <scope>NUCLEOTIDE SEQUENCE [LARGE SCALE GENOMIC DNA]</scope>
    <source>
        <strain evidence="1 2">ACD0624</strain>
    </source>
</reference>
<dbReference type="EMBL" id="JBBBZM010000695">
    <property type="protein sequence ID" value="KAL0630408.1"/>
    <property type="molecule type" value="Genomic_DNA"/>
</dbReference>
<gene>
    <name evidence="1" type="ORF">Q9L58_010745</name>
</gene>
<protein>
    <submittedName>
        <fullName evidence="1">Uncharacterized protein</fullName>
    </submittedName>
</protein>
<evidence type="ECO:0000313" key="2">
    <source>
        <dbReference type="Proteomes" id="UP001447188"/>
    </source>
</evidence>
<feature type="non-terminal residue" evidence="1">
    <location>
        <position position="1"/>
    </location>
</feature>
<keyword evidence="2" id="KW-1185">Reference proteome</keyword>
<comment type="caution">
    <text evidence="1">The sequence shown here is derived from an EMBL/GenBank/DDBJ whole genome shotgun (WGS) entry which is preliminary data.</text>
</comment>
<accession>A0ABR3G3G7</accession>
<evidence type="ECO:0000313" key="1">
    <source>
        <dbReference type="EMBL" id="KAL0630408.1"/>
    </source>
</evidence>